<sequence length="176" mass="19036">MTVRRAGPLPVALLAALLWAGAPVGARAISVDDLAESIDAFVQGALRLHINARLVSPDQDEAVWAMDLTRVTIGGRSVRVRLDGTGIVVVADFTPYWENEDDLLLVAQGQTWITDPRGEGETTYRTSFTTLPIRLGEPIIFLPLGAGTADAGNDLDTDLADHLNIELEISVERYQS</sequence>
<keyword evidence="3" id="KW-1185">Reference proteome</keyword>
<gene>
    <name evidence="2" type="ORF">AU468_01070</name>
</gene>
<accession>A0A2S4K155</accession>
<dbReference type="AlphaFoldDB" id="A0A2S4K155"/>
<name>A0A2S4K155_9SPIO</name>
<dbReference type="Proteomes" id="UP000237350">
    <property type="component" value="Unassembled WGS sequence"/>
</dbReference>
<evidence type="ECO:0000256" key="1">
    <source>
        <dbReference type="SAM" id="SignalP"/>
    </source>
</evidence>
<feature type="signal peptide" evidence="1">
    <location>
        <begin position="1"/>
        <end position="28"/>
    </location>
</feature>
<reference evidence="3" key="1">
    <citation type="submission" date="2015-12" db="EMBL/GenBank/DDBJ databases">
        <authorList>
            <person name="Lodha T.D."/>
            <person name="Chintalapati S."/>
            <person name="Chintalapati V.R."/>
            <person name="Sravanthi T."/>
        </authorList>
    </citation>
    <scope>NUCLEOTIDE SEQUENCE [LARGE SCALE GENOMIC DNA]</scope>
    <source>
        <strain evidence="3">JC133</strain>
    </source>
</reference>
<dbReference type="OrthoDB" id="361009at2"/>
<comment type="caution">
    <text evidence="2">The sequence shown here is derived from an EMBL/GenBank/DDBJ whole genome shotgun (WGS) entry which is preliminary data.</text>
</comment>
<organism evidence="2 3">
    <name type="scientific">Alkalispirochaeta sphaeroplastigenens</name>
    <dbReference type="NCBI Taxonomy" id="1187066"/>
    <lineage>
        <taxon>Bacteria</taxon>
        <taxon>Pseudomonadati</taxon>
        <taxon>Spirochaetota</taxon>
        <taxon>Spirochaetia</taxon>
        <taxon>Spirochaetales</taxon>
        <taxon>Spirochaetaceae</taxon>
        <taxon>Alkalispirochaeta</taxon>
    </lineage>
</organism>
<keyword evidence="1" id="KW-0732">Signal</keyword>
<dbReference type="RefSeq" id="WP_103679126.1">
    <property type="nucleotide sequence ID" value="NZ_LPWH01000002.1"/>
</dbReference>
<evidence type="ECO:0000313" key="3">
    <source>
        <dbReference type="Proteomes" id="UP000237350"/>
    </source>
</evidence>
<evidence type="ECO:0000313" key="2">
    <source>
        <dbReference type="EMBL" id="POR05497.1"/>
    </source>
</evidence>
<feature type="chain" id="PRO_5015751711" evidence="1">
    <location>
        <begin position="29"/>
        <end position="176"/>
    </location>
</feature>
<protein>
    <submittedName>
        <fullName evidence="2">Uncharacterized protein</fullName>
    </submittedName>
</protein>
<proteinExistence type="predicted"/>
<dbReference type="EMBL" id="LPWH01000002">
    <property type="protein sequence ID" value="POR05497.1"/>
    <property type="molecule type" value="Genomic_DNA"/>
</dbReference>